<protein>
    <recommendedName>
        <fullName evidence="14">Carboxypeptidase</fullName>
        <ecNumber evidence="14">3.4.16.-</ecNumber>
    </recommendedName>
</protein>
<evidence type="ECO:0000256" key="6">
    <source>
        <dbReference type="ARBA" id="ARBA00022645"/>
    </source>
</evidence>
<evidence type="ECO:0000313" key="16">
    <source>
        <dbReference type="Proteomes" id="UP001392437"/>
    </source>
</evidence>
<dbReference type="Gene3D" id="3.40.50.1820">
    <property type="entry name" value="alpha/beta hydrolase"/>
    <property type="match status" value="1"/>
</dbReference>
<gene>
    <name evidence="15" type="ORF">PG999_008094</name>
</gene>
<dbReference type="SUPFAM" id="SSF53474">
    <property type="entry name" value="alpha/beta-Hydrolases"/>
    <property type="match status" value="1"/>
</dbReference>
<keyword evidence="5" id="KW-0336">GPI-anchor</keyword>
<comment type="catalytic activity">
    <reaction evidence="1">
        <text>Preferential release of a C-terminal arginine or lysine residue.</text>
        <dbReference type="EC" id="3.4.16.6"/>
    </reaction>
</comment>
<keyword evidence="11" id="KW-0325">Glycoprotein</keyword>
<keyword evidence="12" id="KW-0449">Lipoprotein</keyword>
<dbReference type="AlphaFoldDB" id="A0AAW0QMX8"/>
<keyword evidence="10" id="KW-0843">Virulence</keyword>
<evidence type="ECO:0000256" key="1">
    <source>
        <dbReference type="ARBA" id="ARBA00001003"/>
    </source>
</evidence>
<dbReference type="PROSITE" id="PS00131">
    <property type="entry name" value="CARBOXYPEPT_SER_SER"/>
    <property type="match status" value="1"/>
</dbReference>
<feature type="signal peptide" evidence="14">
    <location>
        <begin position="1"/>
        <end position="24"/>
    </location>
</feature>
<keyword evidence="16" id="KW-1185">Reference proteome</keyword>
<comment type="similarity">
    <text evidence="3 14">Belongs to the peptidase S10 family.</text>
</comment>
<name>A0AAW0QMX8_9PEZI</name>
<keyword evidence="7 14" id="KW-0645">Protease</keyword>
<evidence type="ECO:0000256" key="12">
    <source>
        <dbReference type="ARBA" id="ARBA00023288"/>
    </source>
</evidence>
<keyword evidence="6 14" id="KW-0121">Carboxypeptidase</keyword>
<accession>A0AAW0QMX8</accession>
<evidence type="ECO:0000256" key="4">
    <source>
        <dbReference type="ARBA" id="ARBA00022475"/>
    </source>
</evidence>
<keyword evidence="5" id="KW-0472">Membrane</keyword>
<comment type="subcellular location">
    <subcellularLocation>
        <location evidence="2">Cell membrane</location>
        <topology evidence="2">Lipid-anchor</topology>
        <topology evidence="2">GPI-anchor</topology>
    </subcellularLocation>
</comment>
<reference evidence="15 16" key="1">
    <citation type="submission" date="2023-01" db="EMBL/GenBank/DDBJ databases">
        <title>Analysis of 21 Apiospora genomes using comparative genomics revels a genus with tremendous synthesis potential of carbohydrate active enzymes and secondary metabolites.</title>
        <authorList>
            <person name="Sorensen T."/>
        </authorList>
    </citation>
    <scope>NUCLEOTIDE SEQUENCE [LARGE SCALE GENOMIC DNA]</scope>
    <source>
        <strain evidence="15 16">CBS 117206</strain>
    </source>
</reference>
<dbReference type="GO" id="GO:0004185">
    <property type="term" value="F:serine-type carboxypeptidase activity"/>
    <property type="evidence" value="ECO:0007669"/>
    <property type="project" value="UniProtKB-UniRule"/>
</dbReference>
<dbReference type="GO" id="GO:0000324">
    <property type="term" value="C:fungal-type vacuole"/>
    <property type="evidence" value="ECO:0007669"/>
    <property type="project" value="TreeGrafter"/>
</dbReference>
<evidence type="ECO:0000256" key="2">
    <source>
        <dbReference type="ARBA" id="ARBA00004609"/>
    </source>
</evidence>
<evidence type="ECO:0000256" key="14">
    <source>
        <dbReference type="RuleBase" id="RU361156"/>
    </source>
</evidence>
<evidence type="ECO:0000256" key="3">
    <source>
        <dbReference type="ARBA" id="ARBA00009431"/>
    </source>
</evidence>
<organism evidence="15 16">
    <name type="scientific">Apiospora kogelbergensis</name>
    <dbReference type="NCBI Taxonomy" id="1337665"/>
    <lineage>
        <taxon>Eukaryota</taxon>
        <taxon>Fungi</taxon>
        <taxon>Dikarya</taxon>
        <taxon>Ascomycota</taxon>
        <taxon>Pezizomycotina</taxon>
        <taxon>Sordariomycetes</taxon>
        <taxon>Xylariomycetidae</taxon>
        <taxon>Amphisphaeriales</taxon>
        <taxon>Apiosporaceae</taxon>
        <taxon>Apiospora</taxon>
    </lineage>
</organism>
<dbReference type="InterPro" id="IPR018202">
    <property type="entry name" value="Ser_caboxypep_ser_AS"/>
</dbReference>
<dbReference type="PRINTS" id="PR00724">
    <property type="entry name" value="CRBOXYPTASEC"/>
</dbReference>
<dbReference type="InterPro" id="IPR001563">
    <property type="entry name" value="Peptidase_S10"/>
</dbReference>
<dbReference type="EMBL" id="JAQQWP010000007">
    <property type="protein sequence ID" value="KAK8109957.1"/>
    <property type="molecule type" value="Genomic_DNA"/>
</dbReference>
<sequence length="592" mass="64290">MASFARQLGRILIAVLGLASLSEAGVLRSRINEGVKIDYKEPGICETTPGVKSYSGYLTLPSTRLQSYEQKIFFWFFESRVSPETAPLSIWLQGGPGAGSMDQAIGANGPCLVPHAAANTTVLNPWSWNNHANLLYIDQPAQTGYSYNVATPGVLDTVTGQIFTEDSWAGPLNHTALKGMFSSQESTKFVNTTAVAAEAIWEFLQSWMSEFSLYRRDKISIWTESYGGHYAPAIAKLLQSRAYEHDALPVTVDTIGILSGFIDFLTQADHFANFAVNNTYGIQAYDLEVSKSAAYNYSSPGGCKEQVEACRALTPNGYRDQYGTNDTVSDVCGGAFAWCWAHVYLAYDTLSGRDCFDIGHLTPVSIPPPYVYGFLAQDWVMKALGAEVNYTYNSNPTADGFAASGDFAFGGFKEDLESLLNDGVKVAMVHGDRDFRCNWVGGEAVSLALDYENKREFAAAGYAPITTNESYVGGFVRQYGGLSFSRVFQAGHGISYNQPETAYQIFTRTILGEPVSDGRVRIDEWPGYGTEGPHSVFDVRNKPPAQSASECYILATPLSLTCTEGQVAALLEGTTVVKNNVVVSPAGRPASA</sequence>
<dbReference type="Proteomes" id="UP001392437">
    <property type="component" value="Unassembled WGS sequence"/>
</dbReference>
<evidence type="ECO:0000256" key="7">
    <source>
        <dbReference type="ARBA" id="ARBA00022670"/>
    </source>
</evidence>
<keyword evidence="9 14" id="KW-0378">Hydrolase</keyword>
<proteinExistence type="inferred from homology"/>
<dbReference type="GO" id="GO:0005886">
    <property type="term" value="C:plasma membrane"/>
    <property type="evidence" value="ECO:0007669"/>
    <property type="project" value="UniProtKB-SubCell"/>
</dbReference>
<dbReference type="GO" id="GO:0006508">
    <property type="term" value="P:proteolysis"/>
    <property type="evidence" value="ECO:0007669"/>
    <property type="project" value="UniProtKB-KW"/>
</dbReference>
<dbReference type="PANTHER" id="PTHR11802:SF189">
    <property type="entry name" value="CARBOXYPEPTIDASE"/>
    <property type="match status" value="1"/>
</dbReference>
<dbReference type="GO" id="GO:0098552">
    <property type="term" value="C:side of membrane"/>
    <property type="evidence" value="ECO:0007669"/>
    <property type="project" value="UniProtKB-KW"/>
</dbReference>
<dbReference type="EC" id="3.4.16.-" evidence="14"/>
<comment type="function">
    <text evidence="13">Extracellular serine carboxypeptidase that contributes to pathogenicity.</text>
</comment>
<dbReference type="Pfam" id="PF00450">
    <property type="entry name" value="Peptidase_S10"/>
    <property type="match status" value="1"/>
</dbReference>
<comment type="caution">
    <text evidence="15">The sequence shown here is derived from an EMBL/GenBank/DDBJ whole genome shotgun (WGS) entry which is preliminary data.</text>
</comment>
<feature type="chain" id="PRO_5043108471" description="Carboxypeptidase" evidence="14">
    <location>
        <begin position="25"/>
        <end position="592"/>
    </location>
</feature>
<evidence type="ECO:0000256" key="13">
    <source>
        <dbReference type="ARBA" id="ARBA00037356"/>
    </source>
</evidence>
<dbReference type="PANTHER" id="PTHR11802">
    <property type="entry name" value="SERINE PROTEASE FAMILY S10 SERINE CARBOXYPEPTIDASE"/>
    <property type="match status" value="1"/>
</dbReference>
<keyword evidence="8 14" id="KW-0732">Signal</keyword>
<keyword evidence="4" id="KW-1003">Cell membrane</keyword>
<dbReference type="InterPro" id="IPR029058">
    <property type="entry name" value="AB_hydrolase_fold"/>
</dbReference>
<evidence type="ECO:0000256" key="9">
    <source>
        <dbReference type="ARBA" id="ARBA00022801"/>
    </source>
</evidence>
<evidence type="ECO:0000256" key="11">
    <source>
        <dbReference type="ARBA" id="ARBA00023180"/>
    </source>
</evidence>
<evidence type="ECO:0000256" key="5">
    <source>
        <dbReference type="ARBA" id="ARBA00022622"/>
    </source>
</evidence>
<evidence type="ECO:0000313" key="15">
    <source>
        <dbReference type="EMBL" id="KAK8109957.1"/>
    </source>
</evidence>
<evidence type="ECO:0000256" key="8">
    <source>
        <dbReference type="ARBA" id="ARBA00022729"/>
    </source>
</evidence>
<evidence type="ECO:0000256" key="10">
    <source>
        <dbReference type="ARBA" id="ARBA00023026"/>
    </source>
</evidence>